<dbReference type="InterPro" id="IPR036397">
    <property type="entry name" value="RNaseH_sf"/>
</dbReference>
<evidence type="ECO:0000259" key="2">
    <source>
        <dbReference type="PROSITE" id="PS50994"/>
    </source>
</evidence>
<dbReference type="Proteomes" id="UP000317243">
    <property type="component" value="Unassembled WGS sequence"/>
</dbReference>
<dbReference type="PANTHER" id="PTHR35004">
    <property type="entry name" value="TRANSPOSASE RV3428C-RELATED"/>
    <property type="match status" value="1"/>
</dbReference>
<dbReference type="InterPro" id="IPR012337">
    <property type="entry name" value="RNaseH-like_sf"/>
</dbReference>
<protein>
    <submittedName>
        <fullName evidence="3">Integrase core domain protein</fullName>
    </submittedName>
</protein>
<dbReference type="InterPro" id="IPR009057">
    <property type="entry name" value="Homeodomain-like_sf"/>
</dbReference>
<dbReference type="GO" id="GO:0003676">
    <property type="term" value="F:nucleic acid binding"/>
    <property type="evidence" value="ECO:0007669"/>
    <property type="project" value="InterPro"/>
</dbReference>
<reference evidence="3 4" key="1">
    <citation type="submission" date="2019-02" db="EMBL/GenBank/DDBJ databases">
        <title>Deep-cultivation of Planctomycetes and their phenomic and genomic characterization uncovers novel biology.</title>
        <authorList>
            <person name="Wiegand S."/>
            <person name="Jogler M."/>
            <person name="Boedeker C."/>
            <person name="Pinto D."/>
            <person name="Vollmers J."/>
            <person name="Rivas-Marin E."/>
            <person name="Kohn T."/>
            <person name="Peeters S.H."/>
            <person name="Heuer A."/>
            <person name="Rast P."/>
            <person name="Oberbeckmann S."/>
            <person name="Bunk B."/>
            <person name="Jeske O."/>
            <person name="Meyerdierks A."/>
            <person name="Storesund J.E."/>
            <person name="Kallscheuer N."/>
            <person name="Luecker S."/>
            <person name="Lage O.M."/>
            <person name="Pohl T."/>
            <person name="Merkel B.J."/>
            <person name="Hornburger P."/>
            <person name="Mueller R.-W."/>
            <person name="Bruemmer F."/>
            <person name="Labrenz M."/>
            <person name="Spormann A.M."/>
            <person name="Op Den Camp H."/>
            <person name="Overmann J."/>
            <person name="Amann R."/>
            <person name="Jetten M.S.M."/>
            <person name="Mascher T."/>
            <person name="Medema M.H."/>
            <person name="Devos D.P."/>
            <person name="Kaster A.-K."/>
            <person name="Ovreas L."/>
            <person name="Rohde M."/>
            <person name="Galperin M.Y."/>
            <person name="Jogler C."/>
        </authorList>
    </citation>
    <scope>NUCLEOTIDE SEQUENCE [LARGE SCALE GENOMIC DNA]</scope>
    <source>
        <strain evidence="3 4">KOR42</strain>
    </source>
</reference>
<comment type="caution">
    <text evidence="3">The sequence shown here is derived from an EMBL/GenBank/DDBJ whole genome shotgun (WGS) entry which is preliminary data.</text>
</comment>
<dbReference type="PROSITE" id="PS50994">
    <property type="entry name" value="INTEGRASE"/>
    <property type="match status" value="1"/>
</dbReference>
<feature type="region of interest" description="Disordered" evidence="1">
    <location>
        <begin position="84"/>
        <end position="103"/>
    </location>
</feature>
<evidence type="ECO:0000313" key="4">
    <source>
        <dbReference type="Proteomes" id="UP000317243"/>
    </source>
</evidence>
<dbReference type="PANTHER" id="PTHR35004:SF7">
    <property type="entry name" value="INTEGRASE PROTEIN"/>
    <property type="match status" value="1"/>
</dbReference>
<dbReference type="AlphaFoldDB" id="A0A5C5WP89"/>
<keyword evidence="4" id="KW-1185">Reference proteome</keyword>
<evidence type="ECO:0000313" key="3">
    <source>
        <dbReference type="EMBL" id="TWT51921.1"/>
    </source>
</evidence>
<gene>
    <name evidence="3" type="ORF">KOR42_32030</name>
</gene>
<dbReference type="InterPro" id="IPR001584">
    <property type="entry name" value="Integrase_cat-core"/>
</dbReference>
<name>A0A5C5WP89_9PLAN</name>
<dbReference type="SUPFAM" id="SSF53098">
    <property type="entry name" value="Ribonuclease H-like"/>
    <property type="match status" value="1"/>
</dbReference>
<proteinExistence type="predicted"/>
<feature type="domain" description="Integrase catalytic" evidence="2">
    <location>
        <begin position="149"/>
        <end position="330"/>
    </location>
</feature>
<evidence type="ECO:0000256" key="1">
    <source>
        <dbReference type="SAM" id="MobiDB-lite"/>
    </source>
</evidence>
<dbReference type="Gene3D" id="3.30.420.10">
    <property type="entry name" value="Ribonuclease H-like superfamily/Ribonuclease H"/>
    <property type="match status" value="1"/>
</dbReference>
<sequence length="358" mass="41599">MGRIFHPLFALLASATRQELARQVAYLKEENRILRARLPQRIVATPQEKKRLLRAGRRLGVQLKELISFVSYQTFRRWIREAEENHTKSKTTSNRKPGRPRTPEEVRDLIIQMRKDTGFGYTKLMGELRKLGIKLSRQTVKNILKEAGLEPLPNDSKDSWDAFLARHADTLWQCDFVSKPMWTAKGLVDLYMLVFLHIGTRRCWISPCTTSPNSQWVTQQAKNFLMDAEDMDLTPKMVMRDNDTKFTALFDAVFESSGARIKRNTPLSPNLRAHVERFIQTLQVECLNKFVIVAQRHLNYVCRQFEAWYNTERPHEACRHLPPAMEVEPEKRTTIRRGDVVCNTRLGGTLNSYSRRAA</sequence>
<dbReference type="Pfam" id="PF13683">
    <property type="entry name" value="rve_3"/>
    <property type="match status" value="1"/>
</dbReference>
<dbReference type="SUPFAM" id="SSF46689">
    <property type="entry name" value="Homeodomain-like"/>
    <property type="match status" value="1"/>
</dbReference>
<dbReference type="RefSeq" id="WP_146510688.1">
    <property type="nucleotide sequence ID" value="NZ_SIHI01000009.1"/>
</dbReference>
<organism evidence="3 4">
    <name type="scientific">Thalassoglobus neptunius</name>
    <dbReference type="NCBI Taxonomy" id="1938619"/>
    <lineage>
        <taxon>Bacteria</taxon>
        <taxon>Pseudomonadati</taxon>
        <taxon>Planctomycetota</taxon>
        <taxon>Planctomycetia</taxon>
        <taxon>Planctomycetales</taxon>
        <taxon>Planctomycetaceae</taxon>
        <taxon>Thalassoglobus</taxon>
    </lineage>
</organism>
<dbReference type="GO" id="GO:0015074">
    <property type="term" value="P:DNA integration"/>
    <property type="evidence" value="ECO:0007669"/>
    <property type="project" value="InterPro"/>
</dbReference>
<dbReference type="OrthoDB" id="239066at2"/>
<accession>A0A5C5WP89</accession>
<dbReference type="EMBL" id="SIHI01000009">
    <property type="protein sequence ID" value="TWT51921.1"/>
    <property type="molecule type" value="Genomic_DNA"/>
</dbReference>